<feature type="transmembrane region" description="Helical" evidence="12">
    <location>
        <begin position="324"/>
        <end position="347"/>
    </location>
</feature>
<keyword evidence="7" id="KW-0915">Sodium</keyword>
<keyword evidence="3" id="KW-0813">Transport</keyword>
<feature type="transmembrane region" description="Helical" evidence="12">
    <location>
        <begin position="359"/>
        <end position="383"/>
    </location>
</feature>
<keyword evidence="5 12" id="KW-0812">Transmembrane</keyword>
<keyword evidence="6 12" id="KW-1133">Transmembrane helix</keyword>
<evidence type="ECO:0000256" key="1">
    <source>
        <dbReference type="ARBA" id="ARBA00004141"/>
    </source>
</evidence>
<feature type="region of interest" description="Disordered" evidence="11">
    <location>
        <begin position="444"/>
        <end position="569"/>
    </location>
</feature>
<dbReference type="AlphaFoldDB" id="A0A9P5NML4"/>
<feature type="compositionally biased region" description="Basic and acidic residues" evidence="11">
    <location>
        <begin position="474"/>
        <end position="503"/>
    </location>
</feature>
<evidence type="ECO:0000313" key="14">
    <source>
        <dbReference type="EMBL" id="KAF8894198.1"/>
    </source>
</evidence>
<evidence type="ECO:0000256" key="8">
    <source>
        <dbReference type="ARBA" id="ARBA00023065"/>
    </source>
</evidence>
<protein>
    <submittedName>
        <fullName evidence="14">Sodium/hydrogen exchanger family-domain-containing protein</fullName>
    </submittedName>
</protein>
<feature type="transmembrane region" description="Helical" evidence="12">
    <location>
        <begin position="202"/>
        <end position="222"/>
    </location>
</feature>
<evidence type="ECO:0000256" key="4">
    <source>
        <dbReference type="ARBA" id="ARBA00022449"/>
    </source>
</evidence>
<dbReference type="GO" id="GO:0120029">
    <property type="term" value="P:proton export across plasma membrane"/>
    <property type="evidence" value="ECO:0007669"/>
    <property type="project" value="InterPro"/>
</dbReference>
<feature type="compositionally biased region" description="Polar residues" evidence="11">
    <location>
        <begin position="511"/>
        <end position="520"/>
    </location>
</feature>
<organism evidence="14 15">
    <name type="scientific">Gymnopilus junonius</name>
    <name type="common">Spectacular rustgill mushroom</name>
    <name type="synonym">Gymnopilus spectabilis subsp. junonius</name>
    <dbReference type="NCBI Taxonomy" id="109634"/>
    <lineage>
        <taxon>Eukaryota</taxon>
        <taxon>Fungi</taxon>
        <taxon>Dikarya</taxon>
        <taxon>Basidiomycota</taxon>
        <taxon>Agaricomycotina</taxon>
        <taxon>Agaricomycetes</taxon>
        <taxon>Agaricomycetidae</taxon>
        <taxon>Agaricales</taxon>
        <taxon>Agaricineae</taxon>
        <taxon>Hymenogastraceae</taxon>
        <taxon>Gymnopilus</taxon>
    </lineage>
</organism>
<evidence type="ECO:0000256" key="11">
    <source>
        <dbReference type="SAM" id="MobiDB-lite"/>
    </source>
</evidence>
<evidence type="ECO:0000256" key="7">
    <source>
        <dbReference type="ARBA" id="ARBA00023053"/>
    </source>
</evidence>
<feature type="transmembrane region" description="Helical" evidence="12">
    <location>
        <begin position="100"/>
        <end position="123"/>
    </location>
</feature>
<feature type="transmembrane region" description="Helical" evidence="12">
    <location>
        <begin position="34"/>
        <end position="52"/>
    </location>
</feature>
<keyword evidence="10" id="KW-0739">Sodium transport</keyword>
<sequence>VSIPHIIYALLGAFIVLFGMFSLFLRERLYVGEAIWAFIFGVIIGPYCAGIFDPRSWASGNEETDNLITLEFTRIVLAIGVFAIGVELPKAYMKKHWKSLFFLLVPVMTWGWFVSAALIFALIPGLNFLSSLAVAACLTPTDPILAAAVVGGKWADKHVPAHIRHLLAAESACNDGAAFPFLYLALYLTIDNSIGKAIKDWFLSLWLYQVILGSIIGCLLGYSFRHLMKFCQRHDLIDRNSYVAQYVSLTMLTIGVTTLLGSDELLAAFFCGTAFAWDGFFNKQTEESVFSSVMDTLFNVAAFIYVGAWMPFNKFQDAELTLSVWRLIVIAILVLLLRRLPITILLYKFIPDIKTFREAMFTGHFGPMGIGAVFISTLAVMVLENANSNADADASSHRAPTAQTILLEQTIQPIVAFMVLCSIAVHGLSIPSFSLGRRMHSVSRTWSRRDTLGSTRTGPGGRLPEWANQARMVSRAEDVVVNRDPGADLERGDSVLEKEKQDEEKEQEQELGSSSGTTAAESVHTMEGVEEEMEGSGLSAPPDGPEQVREWMEGNQKVIERRSGPGDDVRVFASFSSLHRHRSQG</sequence>
<dbReference type="OrthoDB" id="2190219at2759"/>
<keyword evidence="15" id="KW-1185">Reference proteome</keyword>
<dbReference type="GO" id="GO:0005886">
    <property type="term" value="C:plasma membrane"/>
    <property type="evidence" value="ECO:0007669"/>
    <property type="project" value="InterPro"/>
</dbReference>
<dbReference type="Pfam" id="PF00999">
    <property type="entry name" value="Na_H_Exchanger"/>
    <property type="match status" value="1"/>
</dbReference>
<evidence type="ECO:0000256" key="12">
    <source>
        <dbReference type="SAM" id="Phobius"/>
    </source>
</evidence>
<evidence type="ECO:0000256" key="2">
    <source>
        <dbReference type="ARBA" id="ARBA00005248"/>
    </source>
</evidence>
<feature type="transmembrane region" description="Helical" evidence="12">
    <location>
        <begin position="6"/>
        <end position="25"/>
    </location>
</feature>
<dbReference type="PANTHER" id="PTHR31382">
    <property type="entry name" value="NA(+)/H(+) ANTIPORTER"/>
    <property type="match status" value="1"/>
</dbReference>
<proteinExistence type="inferred from homology"/>
<feature type="domain" description="Cation/H+ exchanger transmembrane" evidence="13">
    <location>
        <begin position="20"/>
        <end position="432"/>
    </location>
</feature>
<feature type="transmembrane region" description="Helical" evidence="12">
    <location>
        <begin position="293"/>
        <end position="312"/>
    </location>
</feature>
<comment type="caution">
    <text evidence="14">The sequence shown here is derived from an EMBL/GenBank/DDBJ whole genome shotgun (WGS) entry which is preliminary data.</text>
</comment>
<feature type="compositionally biased region" description="Basic and acidic residues" evidence="11">
    <location>
        <begin position="546"/>
        <end position="569"/>
    </location>
</feature>
<dbReference type="InterPro" id="IPR004712">
    <property type="entry name" value="Na+/H+_antiporter_fungi"/>
</dbReference>
<evidence type="ECO:0000256" key="10">
    <source>
        <dbReference type="ARBA" id="ARBA00023201"/>
    </source>
</evidence>
<evidence type="ECO:0000256" key="6">
    <source>
        <dbReference type="ARBA" id="ARBA00022989"/>
    </source>
</evidence>
<evidence type="ECO:0000256" key="9">
    <source>
        <dbReference type="ARBA" id="ARBA00023136"/>
    </source>
</evidence>
<dbReference type="InterPro" id="IPR006153">
    <property type="entry name" value="Cation/H_exchanger_TM"/>
</dbReference>
<keyword evidence="8" id="KW-0406">Ion transport</keyword>
<feature type="non-terminal residue" evidence="14">
    <location>
        <position position="1"/>
    </location>
</feature>
<dbReference type="GO" id="GO:0030007">
    <property type="term" value="P:intracellular potassium ion homeostasis"/>
    <property type="evidence" value="ECO:0007669"/>
    <property type="project" value="TreeGrafter"/>
</dbReference>
<evidence type="ECO:0000256" key="5">
    <source>
        <dbReference type="ARBA" id="ARBA00022692"/>
    </source>
</evidence>
<evidence type="ECO:0000259" key="13">
    <source>
        <dbReference type="Pfam" id="PF00999"/>
    </source>
</evidence>
<evidence type="ECO:0000313" key="15">
    <source>
        <dbReference type="Proteomes" id="UP000724874"/>
    </source>
</evidence>
<keyword evidence="9 12" id="KW-0472">Membrane</keyword>
<evidence type="ECO:0000256" key="3">
    <source>
        <dbReference type="ARBA" id="ARBA00022448"/>
    </source>
</evidence>
<feature type="transmembrane region" description="Helical" evidence="12">
    <location>
        <begin position="72"/>
        <end position="88"/>
    </location>
</feature>
<accession>A0A9P5NML4</accession>
<dbReference type="GO" id="GO:0042391">
    <property type="term" value="P:regulation of membrane potential"/>
    <property type="evidence" value="ECO:0007669"/>
    <property type="project" value="InterPro"/>
</dbReference>
<comment type="similarity">
    <text evidence="2">Belongs to the fungal Na(+)/H(+) exchanger family.</text>
</comment>
<dbReference type="EMBL" id="JADNYJ010000065">
    <property type="protein sequence ID" value="KAF8894198.1"/>
    <property type="molecule type" value="Genomic_DNA"/>
</dbReference>
<dbReference type="GO" id="GO:0015385">
    <property type="term" value="F:sodium:proton antiporter activity"/>
    <property type="evidence" value="ECO:0007669"/>
    <property type="project" value="InterPro"/>
</dbReference>
<comment type="subcellular location">
    <subcellularLocation>
        <location evidence="1">Membrane</location>
        <topology evidence="1">Multi-pass membrane protein</topology>
    </subcellularLocation>
</comment>
<keyword evidence="4" id="KW-0050">Antiport</keyword>
<dbReference type="GO" id="GO:0036376">
    <property type="term" value="P:sodium ion export across plasma membrane"/>
    <property type="evidence" value="ECO:0007669"/>
    <property type="project" value="InterPro"/>
</dbReference>
<dbReference type="Proteomes" id="UP000724874">
    <property type="component" value="Unassembled WGS sequence"/>
</dbReference>
<reference evidence="14" key="1">
    <citation type="submission" date="2020-11" db="EMBL/GenBank/DDBJ databases">
        <authorList>
            <consortium name="DOE Joint Genome Institute"/>
            <person name="Ahrendt S."/>
            <person name="Riley R."/>
            <person name="Andreopoulos W."/>
            <person name="LaButti K."/>
            <person name="Pangilinan J."/>
            <person name="Ruiz-duenas F.J."/>
            <person name="Barrasa J.M."/>
            <person name="Sanchez-Garcia M."/>
            <person name="Camarero S."/>
            <person name="Miyauchi S."/>
            <person name="Serrano A."/>
            <person name="Linde D."/>
            <person name="Babiker R."/>
            <person name="Drula E."/>
            <person name="Ayuso-Fernandez I."/>
            <person name="Pacheco R."/>
            <person name="Padilla G."/>
            <person name="Ferreira P."/>
            <person name="Barriuso J."/>
            <person name="Kellner H."/>
            <person name="Castanera R."/>
            <person name="Alfaro M."/>
            <person name="Ramirez L."/>
            <person name="Pisabarro A.G."/>
            <person name="Kuo A."/>
            <person name="Tritt A."/>
            <person name="Lipzen A."/>
            <person name="He G."/>
            <person name="Yan M."/>
            <person name="Ng V."/>
            <person name="Cullen D."/>
            <person name="Martin F."/>
            <person name="Rosso M.-N."/>
            <person name="Henrissat B."/>
            <person name="Hibbett D."/>
            <person name="Martinez A.T."/>
            <person name="Grigoriev I.V."/>
        </authorList>
    </citation>
    <scope>NUCLEOTIDE SEQUENCE</scope>
    <source>
        <strain evidence="14">AH 44721</strain>
    </source>
</reference>
<feature type="transmembrane region" description="Helical" evidence="12">
    <location>
        <begin position="414"/>
        <end position="435"/>
    </location>
</feature>
<dbReference type="PANTHER" id="PTHR31382:SF4">
    <property type="entry name" value="NA(+)_H(+) ANTIPORTER"/>
    <property type="match status" value="1"/>
</dbReference>
<gene>
    <name evidence="14" type="ORF">CPB84DRAFT_1682790</name>
</gene>
<name>A0A9P5NML4_GYMJU</name>